<dbReference type="PANTHER" id="PTHR46124:SF3">
    <property type="entry name" value="HYDROLASE"/>
    <property type="match status" value="1"/>
</dbReference>
<dbReference type="SUPFAM" id="SSF51556">
    <property type="entry name" value="Metallo-dependent hydrolases"/>
    <property type="match status" value="1"/>
</dbReference>
<accession>A0ABY2UL87</accession>
<evidence type="ECO:0000256" key="1">
    <source>
        <dbReference type="ARBA" id="ARBA00009275"/>
    </source>
</evidence>
<dbReference type="RefSeq" id="WP_138234772.1">
    <property type="nucleotide sequence ID" value="NZ_CP185860.1"/>
</dbReference>
<comment type="caution">
    <text evidence="3">The sequence shown here is derived from an EMBL/GenBank/DDBJ whole genome shotgun (WGS) entry which is preliminary data.</text>
</comment>
<protein>
    <submittedName>
        <fullName evidence="3">TatD family deoxyribonuclease</fullName>
    </submittedName>
</protein>
<dbReference type="EMBL" id="VANI01000005">
    <property type="protein sequence ID" value="TLM78741.1"/>
    <property type="molecule type" value="Genomic_DNA"/>
</dbReference>
<dbReference type="InterPro" id="IPR001130">
    <property type="entry name" value="TatD-like"/>
</dbReference>
<dbReference type="Gene3D" id="3.20.20.140">
    <property type="entry name" value="Metal-dependent hydrolases"/>
    <property type="match status" value="1"/>
</dbReference>
<reference evidence="3 4" key="1">
    <citation type="submission" date="2019-05" db="EMBL/GenBank/DDBJ databases">
        <title>Microbulbifer harenosus sp. nov., an alginate-degrading bacterium isolated from coastal sand.</title>
        <authorList>
            <person name="Huang H."/>
            <person name="Mo K."/>
            <person name="Bao S."/>
        </authorList>
    </citation>
    <scope>NUCLEOTIDE SEQUENCE [LARGE SCALE GENOMIC DNA]</scope>
    <source>
        <strain evidence="3 4">HB161719</strain>
    </source>
</reference>
<dbReference type="PIRSF" id="PIRSF005902">
    <property type="entry name" value="DNase_TatD"/>
    <property type="match status" value="1"/>
</dbReference>
<dbReference type="Pfam" id="PF01026">
    <property type="entry name" value="TatD_DNase"/>
    <property type="match status" value="1"/>
</dbReference>
<proteinExistence type="inferred from homology"/>
<evidence type="ECO:0000313" key="3">
    <source>
        <dbReference type="EMBL" id="TLM78741.1"/>
    </source>
</evidence>
<evidence type="ECO:0000256" key="2">
    <source>
        <dbReference type="ARBA" id="ARBA00022801"/>
    </source>
</evidence>
<dbReference type="PANTHER" id="PTHR46124">
    <property type="entry name" value="D-AMINOACYL-TRNA DEACYLASE"/>
    <property type="match status" value="1"/>
</dbReference>
<gene>
    <name evidence="3" type="ORF">FDY93_05695</name>
</gene>
<dbReference type="PROSITE" id="PS01137">
    <property type="entry name" value="TATD_1"/>
    <property type="match status" value="1"/>
</dbReference>
<comment type="similarity">
    <text evidence="1">Belongs to the metallo-dependent hydrolases superfamily. TatD-type hydrolase family.</text>
</comment>
<name>A0ABY2UL87_9GAMM</name>
<dbReference type="Proteomes" id="UP000306791">
    <property type="component" value="Unassembled WGS sequence"/>
</dbReference>
<dbReference type="InterPro" id="IPR032466">
    <property type="entry name" value="Metal_Hydrolase"/>
</dbReference>
<dbReference type="CDD" id="cd01310">
    <property type="entry name" value="TatD_DNAse"/>
    <property type="match status" value="1"/>
</dbReference>
<evidence type="ECO:0000313" key="4">
    <source>
        <dbReference type="Proteomes" id="UP000306791"/>
    </source>
</evidence>
<organism evidence="3 4">
    <name type="scientific">Microbulbifer harenosus</name>
    <dbReference type="NCBI Taxonomy" id="2576840"/>
    <lineage>
        <taxon>Bacteria</taxon>
        <taxon>Pseudomonadati</taxon>
        <taxon>Pseudomonadota</taxon>
        <taxon>Gammaproteobacteria</taxon>
        <taxon>Cellvibrionales</taxon>
        <taxon>Microbulbiferaceae</taxon>
        <taxon>Microbulbifer</taxon>
    </lineage>
</organism>
<keyword evidence="2" id="KW-0378">Hydrolase</keyword>
<keyword evidence="4" id="KW-1185">Reference proteome</keyword>
<dbReference type="InterPro" id="IPR018228">
    <property type="entry name" value="DNase_TatD-rel_CS"/>
</dbReference>
<sequence>MTLIDSHCHFDFEAFAADRHEVWQRCVALGMQAMIIPGISIPQWRSLFALVNAQTGWYGAVGVHPWWVAELAIEPAQLQRAIEERVARERAGNNRCVAVGECGLDANIDAPMDAQLAAFEAQLRAARSLDLPVIVHCVRAHNEVIRLLKSVRPPQGGVIHAFSGSRETADEYWKLGFYLGAGGTITYPRAAKTRATFTSVPLESLLLESDAPDMPHAGRQGERNSPEYLPAVAEILAGLRGISVDEIAAQATKNARALFNL</sequence>